<dbReference type="Gene3D" id="3.10.450.50">
    <property type="match status" value="1"/>
</dbReference>
<evidence type="ECO:0000313" key="1">
    <source>
        <dbReference type="EMBL" id="MFD1048506.1"/>
    </source>
</evidence>
<comment type="caution">
    <text evidence="1">The sequence shown here is derived from an EMBL/GenBank/DDBJ whole genome shotgun (WGS) entry which is preliminary data.</text>
</comment>
<keyword evidence="2" id="KW-1185">Reference proteome</keyword>
<name>A0ABW3MDY0_9PSEU</name>
<dbReference type="EMBL" id="JBHTIS010001634">
    <property type="protein sequence ID" value="MFD1048506.1"/>
    <property type="molecule type" value="Genomic_DNA"/>
</dbReference>
<dbReference type="Proteomes" id="UP001597045">
    <property type="component" value="Unassembled WGS sequence"/>
</dbReference>
<dbReference type="PANTHER" id="PTHR38436">
    <property type="entry name" value="POLYKETIDE CYCLASE SNOAL-LIKE DOMAIN"/>
    <property type="match status" value="1"/>
</dbReference>
<reference evidence="2" key="1">
    <citation type="journal article" date="2019" name="Int. J. Syst. Evol. Microbiol.">
        <title>The Global Catalogue of Microorganisms (GCM) 10K type strain sequencing project: providing services to taxonomists for standard genome sequencing and annotation.</title>
        <authorList>
            <consortium name="The Broad Institute Genomics Platform"/>
            <consortium name="The Broad Institute Genome Sequencing Center for Infectious Disease"/>
            <person name="Wu L."/>
            <person name="Ma J."/>
        </authorList>
    </citation>
    <scope>NUCLEOTIDE SEQUENCE [LARGE SCALE GENOMIC DNA]</scope>
    <source>
        <strain evidence="2">JCM 31486</strain>
    </source>
</reference>
<sequence length="152" mass="17102">MPTHGELKDWGRRFIRDVLNNHDLAQIDRYISPDIHLHDSIADLPNGLEGLKAQFTELWTAFPDIHAHVDLEIAEDPMLVIKVTQKGTNTGKFRGLEPSGNSFAYQEVHIVKVIDDKAVEYWGVVNSAHLLQQIGAVPEALPRPAHRDLETV</sequence>
<dbReference type="Pfam" id="PF07366">
    <property type="entry name" value="SnoaL"/>
    <property type="match status" value="1"/>
</dbReference>
<organism evidence="1 2">
    <name type="scientific">Kibdelosporangium lantanae</name>
    <dbReference type="NCBI Taxonomy" id="1497396"/>
    <lineage>
        <taxon>Bacteria</taxon>
        <taxon>Bacillati</taxon>
        <taxon>Actinomycetota</taxon>
        <taxon>Actinomycetes</taxon>
        <taxon>Pseudonocardiales</taxon>
        <taxon>Pseudonocardiaceae</taxon>
        <taxon>Kibdelosporangium</taxon>
    </lineage>
</organism>
<evidence type="ECO:0000313" key="2">
    <source>
        <dbReference type="Proteomes" id="UP001597045"/>
    </source>
</evidence>
<dbReference type="PANTHER" id="PTHR38436:SF1">
    <property type="entry name" value="ESTER CYCLASE"/>
    <property type="match status" value="1"/>
</dbReference>
<protein>
    <submittedName>
        <fullName evidence="1">Ester cyclase</fullName>
    </submittedName>
</protein>
<proteinExistence type="predicted"/>
<gene>
    <name evidence="1" type="ORF">ACFQ1S_24725</name>
</gene>
<dbReference type="InterPro" id="IPR009959">
    <property type="entry name" value="Cyclase_SnoaL-like"/>
</dbReference>
<dbReference type="SUPFAM" id="SSF54427">
    <property type="entry name" value="NTF2-like"/>
    <property type="match status" value="1"/>
</dbReference>
<dbReference type="InterPro" id="IPR032710">
    <property type="entry name" value="NTF2-like_dom_sf"/>
</dbReference>
<accession>A0ABW3MDY0</accession>